<comment type="caution">
    <text evidence="2">The sequence shown here is derived from an EMBL/GenBank/DDBJ whole genome shotgun (WGS) entry which is preliminary data.</text>
</comment>
<proteinExistence type="predicted"/>
<accession>A0A7X1CCH3</accession>
<evidence type="ECO:0000313" key="2">
    <source>
        <dbReference type="EMBL" id="MBC1492380.1"/>
    </source>
</evidence>
<dbReference type="RefSeq" id="WP_185417694.1">
    <property type="nucleotide sequence ID" value="NZ_JAARQY010000025.1"/>
</dbReference>
<reference evidence="2 3" key="1">
    <citation type="submission" date="2020-03" db="EMBL/GenBank/DDBJ databases">
        <title>Soil Listeria distribution.</title>
        <authorList>
            <person name="Liao J."/>
            <person name="Wiedmann M."/>
        </authorList>
    </citation>
    <scope>NUCLEOTIDE SEQUENCE [LARGE SCALE GENOMIC DNA]</scope>
    <source>
        <strain evidence="2 3">FSL L7-1547</strain>
    </source>
</reference>
<sequence>MNYDNDSKFLTLTFRDNITDIEVANNLFNKFIKRLKYYLKEKFQKSILKYIATWEIQEKRKETTGLGVIHYHIILFSFPYINANKLETIWNHGFIKINKLKSSVTPERVGLYISKYFTKNLSEKATKKKAVFTSRNLEKPFLHVSYHQDISIAEKVIECEDIAFTSQYVTRQFVNEEWIEDVVNYYVIENKDTKKVEHSRKEDLSKTTPYL</sequence>
<evidence type="ECO:0000259" key="1">
    <source>
        <dbReference type="Pfam" id="PF23343"/>
    </source>
</evidence>
<dbReference type="Pfam" id="PF23343">
    <property type="entry name" value="REP_ORF2-G2P"/>
    <property type="match status" value="1"/>
</dbReference>
<dbReference type="InterPro" id="IPR056906">
    <property type="entry name" value="ORF2/G2P_dom"/>
</dbReference>
<protein>
    <recommendedName>
        <fullName evidence="1">Replication-associated protein ORF2/G2P domain-containing protein</fullName>
    </recommendedName>
</protein>
<gene>
    <name evidence="2" type="ORF">HCI99_11065</name>
</gene>
<dbReference type="Proteomes" id="UP000533953">
    <property type="component" value="Unassembled WGS sequence"/>
</dbReference>
<dbReference type="AlphaFoldDB" id="A0A7X1CCH3"/>
<name>A0A7X1CCH3_9LIST</name>
<evidence type="ECO:0000313" key="3">
    <source>
        <dbReference type="Proteomes" id="UP000533953"/>
    </source>
</evidence>
<dbReference type="EMBL" id="JAASTX010000013">
    <property type="protein sequence ID" value="MBC1492380.1"/>
    <property type="molecule type" value="Genomic_DNA"/>
</dbReference>
<feature type="domain" description="Replication-associated protein ORF2/G2P" evidence="1">
    <location>
        <begin position="8"/>
        <end position="120"/>
    </location>
</feature>
<organism evidence="2 3">
    <name type="scientific">Listeria booriae</name>
    <dbReference type="NCBI Taxonomy" id="1552123"/>
    <lineage>
        <taxon>Bacteria</taxon>
        <taxon>Bacillati</taxon>
        <taxon>Bacillota</taxon>
        <taxon>Bacilli</taxon>
        <taxon>Bacillales</taxon>
        <taxon>Listeriaceae</taxon>
        <taxon>Listeria</taxon>
    </lineage>
</organism>